<dbReference type="EMBL" id="VTPC01004946">
    <property type="protein sequence ID" value="KAF2896547.1"/>
    <property type="molecule type" value="Genomic_DNA"/>
</dbReference>
<sequence>MTPNTSNGLTGHLGREAKRSPFVKKGTPMKKLRRGWVVEQQSQVEDPKKQAVCEKYQLGSSTQRLDGRRLGQGYLE</sequence>
<evidence type="ECO:0000313" key="2">
    <source>
        <dbReference type="EMBL" id="KAF2896547.1"/>
    </source>
</evidence>
<proteinExistence type="predicted"/>
<dbReference type="Proteomes" id="UP000801492">
    <property type="component" value="Unassembled WGS sequence"/>
</dbReference>
<name>A0A8K0GC87_IGNLU</name>
<accession>A0A8K0GC87</accession>
<organism evidence="2 3">
    <name type="scientific">Ignelater luminosus</name>
    <name type="common">Cucubano</name>
    <name type="synonym">Pyrophorus luminosus</name>
    <dbReference type="NCBI Taxonomy" id="2038154"/>
    <lineage>
        <taxon>Eukaryota</taxon>
        <taxon>Metazoa</taxon>
        <taxon>Ecdysozoa</taxon>
        <taxon>Arthropoda</taxon>
        <taxon>Hexapoda</taxon>
        <taxon>Insecta</taxon>
        <taxon>Pterygota</taxon>
        <taxon>Neoptera</taxon>
        <taxon>Endopterygota</taxon>
        <taxon>Coleoptera</taxon>
        <taxon>Polyphaga</taxon>
        <taxon>Elateriformia</taxon>
        <taxon>Elateroidea</taxon>
        <taxon>Elateridae</taxon>
        <taxon>Agrypninae</taxon>
        <taxon>Pyrophorini</taxon>
        <taxon>Ignelater</taxon>
    </lineage>
</organism>
<protein>
    <submittedName>
        <fullName evidence="2">Uncharacterized protein</fullName>
    </submittedName>
</protein>
<comment type="caution">
    <text evidence="2">The sequence shown here is derived from an EMBL/GenBank/DDBJ whole genome shotgun (WGS) entry which is preliminary data.</text>
</comment>
<gene>
    <name evidence="2" type="ORF">ILUMI_09629</name>
</gene>
<feature type="region of interest" description="Disordered" evidence="1">
    <location>
        <begin position="1"/>
        <end position="29"/>
    </location>
</feature>
<reference evidence="2" key="1">
    <citation type="submission" date="2019-08" db="EMBL/GenBank/DDBJ databases">
        <title>The genome of the North American firefly Photinus pyralis.</title>
        <authorList>
            <consortium name="Photinus pyralis genome working group"/>
            <person name="Fallon T.R."/>
            <person name="Sander Lower S.E."/>
            <person name="Weng J.-K."/>
        </authorList>
    </citation>
    <scope>NUCLEOTIDE SEQUENCE</scope>
    <source>
        <strain evidence="2">TRF0915ILg1</strain>
        <tissue evidence="2">Whole body</tissue>
    </source>
</reference>
<dbReference type="AlphaFoldDB" id="A0A8K0GC87"/>
<evidence type="ECO:0000313" key="3">
    <source>
        <dbReference type="Proteomes" id="UP000801492"/>
    </source>
</evidence>
<keyword evidence="3" id="KW-1185">Reference proteome</keyword>
<evidence type="ECO:0000256" key="1">
    <source>
        <dbReference type="SAM" id="MobiDB-lite"/>
    </source>
</evidence>